<dbReference type="Pfam" id="PF13419">
    <property type="entry name" value="HAD_2"/>
    <property type="match status" value="1"/>
</dbReference>
<dbReference type="Gene3D" id="1.10.150.240">
    <property type="entry name" value="Putative phosphatase, domain 2"/>
    <property type="match status" value="1"/>
</dbReference>
<evidence type="ECO:0000313" key="5">
    <source>
        <dbReference type="EMBL" id="ASP20834.1"/>
    </source>
</evidence>
<dbReference type="SFLD" id="SFLDG01129">
    <property type="entry name" value="C1.5:_HAD__Beta-PGM__Phosphata"/>
    <property type="match status" value="1"/>
</dbReference>
<dbReference type="InterPro" id="IPR023198">
    <property type="entry name" value="PGP-like_dom2"/>
</dbReference>
<evidence type="ECO:0000256" key="1">
    <source>
        <dbReference type="ARBA" id="ARBA00000830"/>
    </source>
</evidence>
<name>A0A222E3P6_9RHOB</name>
<organism evidence="5 6">
    <name type="scientific">Antarctobacter heliothermus</name>
    <dbReference type="NCBI Taxonomy" id="74033"/>
    <lineage>
        <taxon>Bacteria</taxon>
        <taxon>Pseudomonadati</taxon>
        <taxon>Pseudomonadota</taxon>
        <taxon>Alphaproteobacteria</taxon>
        <taxon>Rhodobacterales</taxon>
        <taxon>Roseobacteraceae</taxon>
        <taxon>Antarctobacter</taxon>
    </lineage>
</organism>
<dbReference type="Proteomes" id="UP000203589">
    <property type="component" value="Chromosome"/>
</dbReference>
<dbReference type="GO" id="GO:0005829">
    <property type="term" value="C:cytosol"/>
    <property type="evidence" value="ECO:0007669"/>
    <property type="project" value="TreeGrafter"/>
</dbReference>
<dbReference type="InterPro" id="IPR041492">
    <property type="entry name" value="HAD_2"/>
</dbReference>
<protein>
    <recommendedName>
        <fullName evidence="4">phosphoglycolate phosphatase</fullName>
        <ecNumber evidence="4">3.1.3.18</ecNumber>
    </recommendedName>
</protein>
<dbReference type="InterPro" id="IPR036412">
    <property type="entry name" value="HAD-like_sf"/>
</dbReference>
<dbReference type="GO" id="GO:0006281">
    <property type="term" value="P:DNA repair"/>
    <property type="evidence" value="ECO:0007669"/>
    <property type="project" value="TreeGrafter"/>
</dbReference>
<dbReference type="KEGG" id="aht:ANTHELSMS3_02156"/>
<dbReference type="SUPFAM" id="SSF56784">
    <property type="entry name" value="HAD-like"/>
    <property type="match status" value="1"/>
</dbReference>
<dbReference type="InterPro" id="IPR006439">
    <property type="entry name" value="HAD-SF_hydro_IA"/>
</dbReference>
<evidence type="ECO:0000256" key="4">
    <source>
        <dbReference type="ARBA" id="ARBA00013078"/>
    </source>
</evidence>
<dbReference type="RefSeq" id="WP_094034845.1">
    <property type="nucleotide sequence ID" value="NZ_CP022540.1"/>
</dbReference>
<dbReference type="Gene3D" id="3.40.50.1000">
    <property type="entry name" value="HAD superfamily/HAD-like"/>
    <property type="match status" value="1"/>
</dbReference>
<reference evidence="5 6" key="1">
    <citation type="submission" date="2017-07" db="EMBL/GenBank/DDBJ databases">
        <title>Genome Sequence of Antarctobacter heliothermus Strain SMS3 Isolated from a culture of the Diatom Skeletonema marinoi.</title>
        <authorList>
            <person name="Topel M."/>
            <person name="Pinder M.I.M."/>
            <person name="Johansson O.N."/>
            <person name="Kourtchenko O."/>
            <person name="Godhe A."/>
            <person name="Clarke A.K."/>
        </authorList>
    </citation>
    <scope>NUCLEOTIDE SEQUENCE [LARGE SCALE GENOMIC DNA]</scope>
    <source>
        <strain evidence="5 6">SMS3</strain>
    </source>
</reference>
<keyword evidence="5" id="KW-0378">Hydrolase</keyword>
<dbReference type="OrthoDB" id="9793014at2"/>
<dbReference type="NCBIfam" id="TIGR01549">
    <property type="entry name" value="HAD-SF-IA-v1"/>
    <property type="match status" value="1"/>
</dbReference>
<evidence type="ECO:0000256" key="3">
    <source>
        <dbReference type="ARBA" id="ARBA00006171"/>
    </source>
</evidence>
<gene>
    <name evidence="5" type="primary">cbbZC</name>
    <name evidence="5" type="ORF">ANTHELSMS3_02156</name>
</gene>
<accession>A0A222E3P6</accession>
<keyword evidence="6" id="KW-1185">Reference proteome</keyword>
<dbReference type="SFLD" id="SFLDS00003">
    <property type="entry name" value="Haloacid_Dehalogenase"/>
    <property type="match status" value="1"/>
</dbReference>
<evidence type="ECO:0000256" key="2">
    <source>
        <dbReference type="ARBA" id="ARBA00004818"/>
    </source>
</evidence>
<evidence type="ECO:0000313" key="6">
    <source>
        <dbReference type="Proteomes" id="UP000203589"/>
    </source>
</evidence>
<dbReference type="GO" id="GO:0008967">
    <property type="term" value="F:phosphoglycolate phosphatase activity"/>
    <property type="evidence" value="ECO:0007669"/>
    <property type="project" value="UniProtKB-EC"/>
</dbReference>
<dbReference type="InterPro" id="IPR023214">
    <property type="entry name" value="HAD_sf"/>
</dbReference>
<proteinExistence type="inferred from homology"/>
<dbReference type="AlphaFoldDB" id="A0A222E3P6"/>
<sequence>MSLTIAFDLDGTLIDSVGHIHHGVSQALSEMGLPTVSRADTQGFVGRGLPILLQQVLDHIGAPQAHHAELSRRTMFHYVGTPSDPASVYPGARDALTDLKAQGFRLTLCTNKPIEASRACLRDTGLDKFFDIVIGGDSLPTRKPDPEMLFAALDGATQVLYVGDSETDAETAQRGQVPFLLYTEGYRTTPVEALPHTARFSDFADLPGLVQIHM</sequence>
<dbReference type="PANTHER" id="PTHR43434">
    <property type="entry name" value="PHOSPHOGLYCOLATE PHOSPHATASE"/>
    <property type="match status" value="1"/>
</dbReference>
<dbReference type="EC" id="3.1.3.18" evidence="4"/>
<dbReference type="PANTHER" id="PTHR43434:SF1">
    <property type="entry name" value="PHOSPHOGLYCOLATE PHOSPHATASE"/>
    <property type="match status" value="1"/>
</dbReference>
<dbReference type="EMBL" id="CP022540">
    <property type="protein sequence ID" value="ASP20834.1"/>
    <property type="molecule type" value="Genomic_DNA"/>
</dbReference>
<dbReference type="PRINTS" id="PR00413">
    <property type="entry name" value="HADHALOGNASE"/>
</dbReference>
<dbReference type="InterPro" id="IPR050155">
    <property type="entry name" value="HAD-like_hydrolase_sf"/>
</dbReference>
<comment type="catalytic activity">
    <reaction evidence="1">
        <text>2-phosphoglycolate + H2O = glycolate + phosphate</text>
        <dbReference type="Rhea" id="RHEA:14369"/>
        <dbReference type="ChEBI" id="CHEBI:15377"/>
        <dbReference type="ChEBI" id="CHEBI:29805"/>
        <dbReference type="ChEBI" id="CHEBI:43474"/>
        <dbReference type="ChEBI" id="CHEBI:58033"/>
        <dbReference type="EC" id="3.1.3.18"/>
    </reaction>
</comment>
<comment type="pathway">
    <text evidence="2">Organic acid metabolism; glycolate biosynthesis; glycolate from 2-phosphoglycolate: step 1/1.</text>
</comment>
<comment type="similarity">
    <text evidence="3">Belongs to the HAD-like hydrolase superfamily. CbbY/CbbZ/Gph/YieH family.</text>
</comment>